<dbReference type="SUPFAM" id="SSF48371">
    <property type="entry name" value="ARM repeat"/>
    <property type="match status" value="2"/>
</dbReference>
<dbReference type="InterPro" id="IPR057525">
    <property type="entry name" value="UTP20_C"/>
</dbReference>
<evidence type="ECO:0000313" key="5">
    <source>
        <dbReference type="Ensembl" id="ENSACLP00000011936.1"/>
    </source>
</evidence>
<evidence type="ECO:0000256" key="1">
    <source>
        <dbReference type="SAM" id="MobiDB-lite"/>
    </source>
</evidence>
<evidence type="ECO:0000259" key="4">
    <source>
        <dbReference type="Pfam" id="PF23099"/>
    </source>
</evidence>
<name>A0A3P8P4J8_ASTCA</name>
<feature type="domain" description="U3 small nucleolar RNA-associated protein 20" evidence="3">
    <location>
        <begin position="1702"/>
        <end position="1921"/>
    </location>
</feature>
<reference evidence="5" key="3">
    <citation type="submission" date="2025-09" db="UniProtKB">
        <authorList>
            <consortium name="Ensembl"/>
        </authorList>
    </citation>
    <scope>IDENTIFICATION</scope>
</reference>
<feature type="compositionally biased region" description="Acidic residues" evidence="1">
    <location>
        <begin position="1598"/>
        <end position="1620"/>
    </location>
</feature>
<dbReference type="STRING" id="8154.ENSACLP00000011936"/>
<dbReference type="InterPro" id="IPR052575">
    <property type="entry name" value="SSU_processome_comp_20"/>
</dbReference>
<dbReference type="GeneTree" id="ENSGT00390000016813"/>
<dbReference type="InterPro" id="IPR011989">
    <property type="entry name" value="ARM-like"/>
</dbReference>
<feature type="domain" description="U3 small nucleolar RNA-associated protein 20 N-terminal" evidence="2">
    <location>
        <begin position="797"/>
        <end position="1422"/>
    </location>
</feature>
<dbReference type="GO" id="GO:0032040">
    <property type="term" value="C:small-subunit processome"/>
    <property type="evidence" value="ECO:0007669"/>
    <property type="project" value="TreeGrafter"/>
</dbReference>
<dbReference type="InterPro" id="IPR046523">
    <property type="entry name" value="UTP20_dom"/>
</dbReference>
<reference evidence="5" key="1">
    <citation type="submission" date="2018-05" db="EMBL/GenBank/DDBJ databases">
        <authorList>
            <person name="Datahose"/>
        </authorList>
    </citation>
    <scope>NUCLEOTIDE SEQUENCE</scope>
</reference>
<dbReference type="Pfam" id="PF07539">
    <property type="entry name" value="UTP20_N"/>
    <property type="match status" value="1"/>
</dbReference>
<dbReference type="Ensembl" id="ENSACLT00000012229.2">
    <property type="protein sequence ID" value="ENSACLP00000011936.1"/>
    <property type="gene ID" value="ENSACLG00000008064.2"/>
</dbReference>
<evidence type="ECO:0000259" key="3">
    <source>
        <dbReference type="Pfam" id="PF20416"/>
    </source>
</evidence>
<dbReference type="OMA" id="EGLMAMF"/>
<accession>A0A3P8P4J8</accession>
<proteinExistence type="predicted"/>
<feature type="compositionally biased region" description="Basic and acidic residues" evidence="1">
    <location>
        <begin position="762"/>
        <end position="775"/>
    </location>
</feature>
<feature type="compositionally biased region" description="Pro residues" evidence="1">
    <location>
        <begin position="1939"/>
        <end position="1958"/>
    </location>
</feature>
<feature type="region of interest" description="Disordered" evidence="1">
    <location>
        <begin position="762"/>
        <end position="790"/>
    </location>
</feature>
<sequence length="2669" mass="302456">MKIKSKSSYHKSENTFRFLTFAERLANVNINVIHRIDRTGSYAEEVETYFSEGLTKWRDLNLTEHFTTFLKEVSNKSQSFNMLVFHQKSIVESLKTHLAVQNSLAYQPLLDLVVQLARDLQTDFYPHFPDFFLLITSLLDTKDTELLEWSFTCLSYLYKYLWRLMVKDMTNIYSLYSSLLAHKKEHIRMFAAESFSFLMRKVPDLDALLTHVFSDLEEHPEKVEGTGQLLFEMCKGVRNMFHSCAANAFSVALRKLGPTMSRGVSLPWTSVRDALDHMAQAAADHVDREHMLVLWESLQVRLDSILCLFCGKDADPATEQLESLLFILHTLASHKGGAKITKPESVCQTVLRLIQSSSLSASCSRLLLQITSSLLLGENVSLPNSLIQETVQKIFRSTVGHDLILEFTKEMFTMKQFEQLFLPTLLRFTTGLFNQGDALSHHSSLDVLVSLILAKAPPPTDGSMFPSIASDSKHLSTTYLSALLLADLYYTRLSLSGVSEHLSHNALLELYQMLYCNLSSNISKIRLLTLRLFSQFDAELPPQTEGEDNVEVQSVFAVCLQAQLVPASVHDYREKLLHLRKLRHDLVPRSLPRGPPGTIQQVPLRYLIAMLFVNFRPLWDPVIELIVSHARGMDNKDFWMVYHEHLEMVAGLAEKELEEEEDDDDEEKLSVQSEPGCDVIESGDVGTLFLEQLKLASDPSERTDFTNFRSLLWRAMAQFTDRVEPRSRELTPLLLRFIRNEFYLTDLLVAPTQDLRKRSDAALEDKSGMTEHMEKGEEEEEAEEGSKQLRKSLPRRATAKQLIAHLKVFAKFTNPRALYLESSLRELYNQLLTHQDQQIQQVALECVITYKDPNIVPYKENLERLLDDKHFKEEIVHFNISEETGVVDASHRGKLIPLLMRILFGRLRSKAGSKFQGKASATYRSSIILRFLAGCQAEELEMFIDLLFESVSHHCQGSCLAAVQRAVAETDLCAVLPLGRLHSLLNTINVVIQKLGHLIHVYLPKVLQILVCVTASVSTILDQREQLRAGCINPLKNLRRLGILRILDFFNCFDTYSFRPDEIDAVFEAAVWPQVRRLPTESTYSPTPLLKLIHVWSKDARYFPLLAKQKPDHPECDILLNVFALLSAKKVSPATIAVVMDIAEYLATAADFVASETETELSVNGCVFPQPPLSLSCYSLTQGSRLLLPHIPTLLRYFSGIVRNTDRLKKKKFRAQVAKELNILSKVSRFVSSKEQSSMLISLLLPYLQKGNKSQETEIDLLATIQNLLRQCDKPSAFLRPLSKLFSIIHNKLPRQALTNVFKTLSDLDPSLTYITDLATKLNAFDSRHLDEIHFDVRLTAFQDATRRVKGMQTLDLDYISTVMHNCFHTYEIGDMSLGDNATLCLSAVIAQLAAVGPGEQIYRDVVQHIILDAVHKGLRSKTESVQHEYTTILACLVKTFPSKKEFRDLVQLANYSDPESDFFEHMKHIQIHRRGRALRKLAKQLTEGTVLLTPRSLQNYIMPYAMTALLDEKMLKHENMISASVEVVGAVCRRLTWSKYLYYLKQFVHILQTAQAEQKLAVSLLVTVLEAFHFDHQTLSREMEAAKAREAGSVEINADDENVAADDESDASDDEEAMEVDGNASTDVTMEMEEAPATKVKAQAAPKLSTAVSGLPQSAEELESLIGLIHQTVNESVLPRLHKCLNAKVKRDEEHKVVKSKDVKDEEVVRIPIAFAMVKLMQTLPPHVMEVNLPGILIKICVLLRNRFQEIRDVARGTLVKIIETLGCRYLQYLLKEMQGVLVKGYQLHVLTFTVYQLLSALTPTLKSGDLDPCMNMLIDIFNNELFGTVAEEKEVKGIVSKLMEARHSKSMDSYELLAQFCSKESITKLILPLKEILEATSSLKVCNRVAAVLRRLVSGLLVNSGMTSQDILLLSHGLVSQSLPLLTKRDRDKASAKPPPDPRLPPPSCLLLPPTPKRGGQKAPVSSRTNMHILVDAGLKLLHLSLKKSKVTSSDPSVLEMLDPFVHLLLTCLDSMHVKVITEALIAFTWLLKFPLPAVEQNAGQLTKQLFVLLKDYSKAGAARGENYHLVQNCFKAMTVLVKNVKTNNISETQLQVLLGYAEEDIYDQSRQATAFGLLKAILSRKLVVPEMEEVMKKVAKLSVTGSNAMIRIHCRQIYLKYLLDYPLGKKLKLHLEFVVAQLRYEQDTGRESVLEMLAYIFQTFPQKILLGHSALFFAPLALVVVNDDSARCKKMAAMAIKTLLTQLDSNNQNTLFSIVSTWLNAEKVSLRRLGAQICGLFVEVEEEKFSRRLEDLLPLLEKEIDPDNYEDIEEEQEEKGADRLLFSYLTLLTKLSKHCGFLELSKPSDTLRNIWGHIEAHLRYPHCWVWLTASQLFGQLFAAHRAEQLVAVWRGEGDASSELAATDFITCNLDKKMRELALSFCYQLQSKYLDTASGEQVIKNLLFVGKVIYLISPESQIITPQEEEKEGEDEQMENEGKEEEEEEEEEDDKEDRPPSLLWLMKKLSLMAKREAAYAPKVPLKRTCVFKFLGAMAMDLGKERLAPYLTTIITPLYRELDSTYADQDPTLKNLAQELIELMKKHVGLERFSLAFSAVQKEFSQRRAARKQHRAMQAVANPDIAAKKKLKKHKNKIEAKKRKIEFLRPGYKAKKQRSHALKDLAMVQ</sequence>
<feature type="compositionally biased region" description="Acidic residues" evidence="1">
    <location>
        <begin position="2468"/>
        <end position="2496"/>
    </location>
</feature>
<dbReference type="Pfam" id="PF20416">
    <property type="entry name" value="UTP20"/>
    <property type="match status" value="1"/>
</dbReference>
<evidence type="ECO:0000313" key="6">
    <source>
        <dbReference type="Proteomes" id="UP000265100"/>
    </source>
</evidence>
<feature type="region of interest" description="Disordered" evidence="1">
    <location>
        <begin position="1931"/>
        <end position="1967"/>
    </location>
</feature>
<dbReference type="Pfam" id="PF23099">
    <property type="entry name" value="UTP20_C"/>
    <property type="match status" value="1"/>
</dbReference>
<dbReference type="InterPro" id="IPR011430">
    <property type="entry name" value="UTP20_N"/>
</dbReference>
<gene>
    <name evidence="5" type="primary">UTP20</name>
</gene>
<dbReference type="InterPro" id="IPR016024">
    <property type="entry name" value="ARM-type_fold"/>
</dbReference>
<dbReference type="PANTHER" id="PTHR17695">
    <property type="entry name" value="SMALL SUBUNIT PROCESSOME COMPONENT 20 HOMOLOG"/>
    <property type="match status" value="1"/>
</dbReference>
<protein>
    <submittedName>
        <fullName evidence="5">Uncharacterized protein</fullName>
    </submittedName>
</protein>
<dbReference type="PANTHER" id="PTHR17695:SF11">
    <property type="entry name" value="SMALL SUBUNIT PROCESSOME COMPONENT 20 HOMOLOG"/>
    <property type="match status" value="1"/>
</dbReference>
<feature type="region of interest" description="Disordered" evidence="1">
    <location>
        <begin position="1596"/>
        <end position="1621"/>
    </location>
</feature>
<dbReference type="Gene3D" id="1.25.10.10">
    <property type="entry name" value="Leucine-rich Repeat Variant"/>
    <property type="match status" value="1"/>
</dbReference>
<feature type="region of interest" description="Disordered" evidence="1">
    <location>
        <begin position="2466"/>
        <end position="2500"/>
    </location>
</feature>
<feature type="domain" description="U3 small nucleolar RNA-associated protein 20 C-terminal" evidence="4">
    <location>
        <begin position="2274"/>
        <end position="2646"/>
    </location>
</feature>
<evidence type="ECO:0000259" key="2">
    <source>
        <dbReference type="Pfam" id="PF07539"/>
    </source>
</evidence>
<dbReference type="Proteomes" id="UP000265100">
    <property type="component" value="Chromosome 17"/>
</dbReference>
<dbReference type="Bgee" id="ENSACLG00000008064">
    <property type="expression patterns" value="Expressed in liver and 7 other cell types or tissues"/>
</dbReference>
<reference evidence="5" key="2">
    <citation type="submission" date="2025-08" db="UniProtKB">
        <authorList>
            <consortium name="Ensembl"/>
        </authorList>
    </citation>
    <scope>IDENTIFICATION</scope>
</reference>
<organism evidence="5 6">
    <name type="scientific">Astatotilapia calliptera</name>
    <name type="common">Eastern happy</name>
    <name type="synonym">Chromis callipterus</name>
    <dbReference type="NCBI Taxonomy" id="8154"/>
    <lineage>
        <taxon>Eukaryota</taxon>
        <taxon>Metazoa</taxon>
        <taxon>Chordata</taxon>
        <taxon>Craniata</taxon>
        <taxon>Vertebrata</taxon>
        <taxon>Euteleostomi</taxon>
        <taxon>Actinopterygii</taxon>
        <taxon>Neopterygii</taxon>
        <taxon>Teleostei</taxon>
        <taxon>Neoteleostei</taxon>
        <taxon>Acanthomorphata</taxon>
        <taxon>Ovalentaria</taxon>
        <taxon>Cichlomorphae</taxon>
        <taxon>Cichliformes</taxon>
        <taxon>Cichlidae</taxon>
        <taxon>African cichlids</taxon>
        <taxon>Pseudocrenilabrinae</taxon>
        <taxon>Haplochromini</taxon>
        <taxon>Astatotilapia</taxon>
    </lineage>
</organism>
<keyword evidence="6" id="KW-1185">Reference proteome</keyword>
<dbReference type="GO" id="GO:0030686">
    <property type="term" value="C:90S preribosome"/>
    <property type="evidence" value="ECO:0007669"/>
    <property type="project" value="TreeGrafter"/>
</dbReference>